<dbReference type="PROSITE" id="PS50041">
    <property type="entry name" value="C_TYPE_LECTIN_2"/>
    <property type="match status" value="1"/>
</dbReference>
<comment type="caution">
    <text evidence="3">The sequence shown here is derived from an EMBL/GenBank/DDBJ whole genome shotgun (WGS) entry which is preliminary data.</text>
</comment>
<reference evidence="3" key="1">
    <citation type="submission" date="2021-02" db="EMBL/GenBank/DDBJ databases">
        <title>Comparative genomics reveals that relaxation of natural selection precedes convergent phenotypic evolution of cavefish.</title>
        <authorList>
            <person name="Peng Z."/>
        </authorList>
    </citation>
    <scope>NUCLEOTIDE SEQUENCE</scope>
    <source>
        <tissue evidence="3">Muscle</tissue>
    </source>
</reference>
<evidence type="ECO:0000259" key="2">
    <source>
        <dbReference type="PROSITE" id="PS50041"/>
    </source>
</evidence>
<evidence type="ECO:0000256" key="1">
    <source>
        <dbReference type="ARBA" id="ARBA00023157"/>
    </source>
</evidence>
<dbReference type="InterPro" id="IPR016187">
    <property type="entry name" value="CTDL_fold"/>
</dbReference>
<proteinExistence type="predicted"/>
<keyword evidence="1" id="KW-1015">Disulfide bond</keyword>
<dbReference type="EMBL" id="JAFHDT010000007">
    <property type="protein sequence ID" value="KAI7808212.1"/>
    <property type="molecule type" value="Genomic_DNA"/>
</dbReference>
<dbReference type="PANTHER" id="PTHR22801:SF63">
    <property type="entry name" value="C-TYPE LECTIN DOMAIN-CONTAINING PROTEIN"/>
    <property type="match status" value="1"/>
</dbReference>
<dbReference type="Proteomes" id="UP001059041">
    <property type="component" value="Linkage Group LG7"/>
</dbReference>
<dbReference type="Pfam" id="PF00059">
    <property type="entry name" value="Lectin_C"/>
    <property type="match status" value="1"/>
</dbReference>
<evidence type="ECO:0000313" key="4">
    <source>
        <dbReference type="Proteomes" id="UP001059041"/>
    </source>
</evidence>
<dbReference type="InterPro" id="IPR001304">
    <property type="entry name" value="C-type_lectin-like"/>
</dbReference>
<dbReference type="SUPFAM" id="SSF56436">
    <property type="entry name" value="C-type lectin-like"/>
    <property type="match status" value="1"/>
</dbReference>
<accession>A0A9W8C644</accession>
<name>A0A9W8C644_TRIRA</name>
<sequence length="113" mass="13742">MYHCVLKRSLQIREIYSKEFYWIGLNDLETEGRWVWVNNQTLNETGVQFWYKRESEQSEPDNWKEEDPSGENCACVDLKISHIWYDVSCKRNIKFICEKKNKHTFPFLDDKEL</sequence>
<dbReference type="PANTHER" id="PTHR22801">
    <property type="entry name" value="LITHOSTATHINE"/>
    <property type="match status" value="1"/>
</dbReference>
<dbReference type="AlphaFoldDB" id="A0A9W8C644"/>
<feature type="domain" description="C-type lectin" evidence="2">
    <location>
        <begin position="21"/>
        <end position="98"/>
    </location>
</feature>
<keyword evidence="4" id="KW-1185">Reference proteome</keyword>
<dbReference type="PROSITE" id="PS00615">
    <property type="entry name" value="C_TYPE_LECTIN_1"/>
    <property type="match status" value="1"/>
</dbReference>
<protein>
    <submittedName>
        <fullName evidence="3">C-type lectin domain family 4 member F-like</fullName>
    </submittedName>
</protein>
<dbReference type="InterPro" id="IPR018378">
    <property type="entry name" value="C-type_lectin_CS"/>
</dbReference>
<organism evidence="3 4">
    <name type="scientific">Triplophysa rosa</name>
    <name type="common">Cave loach</name>
    <dbReference type="NCBI Taxonomy" id="992332"/>
    <lineage>
        <taxon>Eukaryota</taxon>
        <taxon>Metazoa</taxon>
        <taxon>Chordata</taxon>
        <taxon>Craniata</taxon>
        <taxon>Vertebrata</taxon>
        <taxon>Euteleostomi</taxon>
        <taxon>Actinopterygii</taxon>
        <taxon>Neopterygii</taxon>
        <taxon>Teleostei</taxon>
        <taxon>Ostariophysi</taxon>
        <taxon>Cypriniformes</taxon>
        <taxon>Nemacheilidae</taxon>
        <taxon>Triplophysa</taxon>
    </lineage>
</organism>
<evidence type="ECO:0000313" key="3">
    <source>
        <dbReference type="EMBL" id="KAI7808212.1"/>
    </source>
</evidence>
<dbReference type="Gene3D" id="3.10.100.10">
    <property type="entry name" value="Mannose-Binding Protein A, subunit A"/>
    <property type="match status" value="1"/>
</dbReference>
<dbReference type="InterPro" id="IPR016186">
    <property type="entry name" value="C-type_lectin-like/link_sf"/>
</dbReference>
<gene>
    <name evidence="3" type="ORF">IRJ41_025650</name>
</gene>
<dbReference type="InterPro" id="IPR050801">
    <property type="entry name" value="Ca-Dep_Lectins_ImmuneDev"/>
</dbReference>